<reference evidence="1 2" key="1">
    <citation type="submission" date="2020-03" db="EMBL/GenBank/DDBJ databases">
        <title>A novel species.</title>
        <authorList>
            <person name="Gao J."/>
        </authorList>
    </citation>
    <scope>NUCLEOTIDE SEQUENCE [LARGE SCALE GENOMIC DNA]</scope>
    <source>
        <strain evidence="1 2">QMT-12</strain>
    </source>
</reference>
<evidence type="ECO:0000313" key="1">
    <source>
        <dbReference type="EMBL" id="QIQ04417.1"/>
    </source>
</evidence>
<accession>A0A6G9H2Q9</accession>
<dbReference type="RefSeq" id="WP_167032214.1">
    <property type="nucleotide sequence ID" value="NZ_CP050177.1"/>
</dbReference>
<name>A0A6G9H2Q9_9ACTN</name>
<dbReference type="AlphaFoldDB" id="A0A6G9H2Q9"/>
<evidence type="ECO:0000313" key="2">
    <source>
        <dbReference type="Proteomes" id="UP000501179"/>
    </source>
</evidence>
<proteinExistence type="predicted"/>
<protein>
    <recommendedName>
        <fullName evidence="3">Nuclear transport factor 2 family protein</fullName>
    </recommendedName>
</protein>
<dbReference type="EMBL" id="CP050177">
    <property type="protein sequence ID" value="QIQ04417.1"/>
    <property type="molecule type" value="Genomic_DNA"/>
</dbReference>
<dbReference type="KEGG" id="slia:HA039_20805"/>
<dbReference type="Proteomes" id="UP000501179">
    <property type="component" value="Chromosome"/>
</dbReference>
<keyword evidence="2" id="KW-1185">Reference proteome</keyword>
<organism evidence="1 2">
    <name type="scientific">Streptomyces liangshanensis</name>
    <dbReference type="NCBI Taxonomy" id="2717324"/>
    <lineage>
        <taxon>Bacteria</taxon>
        <taxon>Bacillati</taxon>
        <taxon>Actinomycetota</taxon>
        <taxon>Actinomycetes</taxon>
        <taxon>Kitasatosporales</taxon>
        <taxon>Streptomycetaceae</taxon>
        <taxon>Streptomyces</taxon>
    </lineage>
</organism>
<evidence type="ECO:0008006" key="3">
    <source>
        <dbReference type="Google" id="ProtNLM"/>
    </source>
</evidence>
<gene>
    <name evidence="1" type="ORF">HA039_20805</name>
</gene>
<sequence>MKTWTEQPAEADVEDTVRRYFEHLRARRIPEAEQLVDHTYTSVRHVLESLWSGSVEADGIVDGEESPFTAGEWERDFSWLDELALADFSWGHTGSHVYVTITYHERVIEVALSFWIKPTDAGWHLSGPATLW</sequence>